<comment type="caution">
    <text evidence="2">The sequence shown here is derived from an EMBL/GenBank/DDBJ whole genome shotgun (WGS) entry which is preliminary data.</text>
</comment>
<feature type="compositionally biased region" description="Polar residues" evidence="1">
    <location>
        <begin position="1"/>
        <end position="19"/>
    </location>
</feature>
<dbReference type="AlphaFoldDB" id="A0A2A4J4J2"/>
<organism evidence="2">
    <name type="scientific">Heliothis virescens</name>
    <name type="common">Tobacco budworm moth</name>
    <dbReference type="NCBI Taxonomy" id="7102"/>
    <lineage>
        <taxon>Eukaryota</taxon>
        <taxon>Metazoa</taxon>
        <taxon>Ecdysozoa</taxon>
        <taxon>Arthropoda</taxon>
        <taxon>Hexapoda</taxon>
        <taxon>Insecta</taxon>
        <taxon>Pterygota</taxon>
        <taxon>Neoptera</taxon>
        <taxon>Endopterygota</taxon>
        <taxon>Lepidoptera</taxon>
        <taxon>Glossata</taxon>
        <taxon>Ditrysia</taxon>
        <taxon>Noctuoidea</taxon>
        <taxon>Noctuidae</taxon>
        <taxon>Heliothinae</taxon>
        <taxon>Heliothis</taxon>
    </lineage>
</organism>
<evidence type="ECO:0000313" key="2">
    <source>
        <dbReference type="EMBL" id="PCG66995.1"/>
    </source>
</evidence>
<proteinExistence type="predicted"/>
<reference evidence="2" key="1">
    <citation type="submission" date="2017-09" db="EMBL/GenBank/DDBJ databases">
        <title>Contemporary evolution of a Lepidopteran species, Heliothis virescens, in response to modern agricultural practices.</title>
        <authorList>
            <person name="Fritz M.L."/>
            <person name="Deyonke A.M."/>
            <person name="Papanicolaou A."/>
            <person name="Micinski S."/>
            <person name="Westbrook J."/>
            <person name="Gould F."/>
        </authorList>
    </citation>
    <scope>NUCLEOTIDE SEQUENCE [LARGE SCALE GENOMIC DNA]</scope>
    <source>
        <strain evidence="2">HvINT-</strain>
        <tissue evidence="2">Whole body</tissue>
    </source>
</reference>
<evidence type="ECO:0000256" key="1">
    <source>
        <dbReference type="SAM" id="MobiDB-lite"/>
    </source>
</evidence>
<protein>
    <submittedName>
        <fullName evidence="2">Uncharacterized protein</fullName>
    </submittedName>
</protein>
<feature type="region of interest" description="Disordered" evidence="1">
    <location>
        <begin position="169"/>
        <end position="201"/>
    </location>
</feature>
<name>A0A2A4J4J2_HELVI</name>
<accession>A0A2A4J4J2</accession>
<sequence>MQRRNSLTARSPDSATSDSLDVALAKPDDEQLFYTASVHFLRKRLEEKSHRPAKTQEATQSCCNLSRQIVNHRSSNVHKNPKIDLDYSSPTGERRSLSMHQVLPFPKSNKDGFFARLRNTFRKFRRPVDVTEQHTEESETKNISNFKFPRCARLRNPHSSFLVRISEESSHENIRTPNLRHPRNSKGDLLEEKKSVTHCRK</sequence>
<feature type="compositionally biased region" description="Basic and acidic residues" evidence="1">
    <location>
        <begin position="185"/>
        <end position="195"/>
    </location>
</feature>
<gene>
    <name evidence="2" type="ORF">B5V51_6992</name>
</gene>
<dbReference type="EMBL" id="NWSH01003077">
    <property type="protein sequence ID" value="PCG66995.1"/>
    <property type="molecule type" value="Genomic_DNA"/>
</dbReference>
<feature type="region of interest" description="Disordered" evidence="1">
    <location>
        <begin position="1"/>
        <end position="21"/>
    </location>
</feature>